<evidence type="ECO:0000256" key="9">
    <source>
        <dbReference type="HAMAP-Rule" id="MF_01129"/>
    </source>
</evidence>
<feature type="transmembrane region" description="Helical" evidence="9">
    <location>
        <begin position="586"/>
        <end position="605"/>
    </location>
</feature>
<gene>
    <name evidence="11" type="primary">hppA1</name>
    <name evidence="9" type="synonym">hppA</name>
    <name evidence="11" type="ORF">AECFJODE_00036</name>
    <name evidence="10" type="ORF">FICJDHNH_00002</name>
</gene>
<dbReference type="GO" id="GO:0000287">
    <property type="term" value="F:magnesium ion binding"/>
    <property type="evidence" value="ECO:0007669"/>
    <property type="project" value="UniProtKB-UniRule"/>
</dbReference>
<evidence type="ECO:0000256" key="3">
    <source>
        <dbReference type="ARBA" id="ARBA00022692"/>
    </source>
</evidence>
<evidence type="ECO:0000256" key="7">
    <source>
        <dbReference type="ARBA" id="ARBA00023065"/>
    </source>
</evidence>
<feature type="transmembrane region" description="Helical" evidence="9">
    <location>
        <begin position="316"/>
        <end position="336"/>
    </location>
</feature>
<dbReference type="NCBIfam" id="TIGR01104">
    <property type="entry name" value="V_PPase"/>
    <property type="match status" value="1"/>
</dbReference>
<evidence type="ECO:0000256" key="8">
    <source>
        <dbReference type="ARBA" id="ARBA00023136"/>
    </source>
</evidence>
<evidence type="ECO:0000313" key="11">
    <source>
        <dbReference type="EMBL" id="QNO43983.1"/>
    </source>
</evidence>
<dbReference type="GO" id="GO:0005886">
    <property type="term" value="C:plasma membrane"/>
    <property type="evidence" value="ECO:0007669"/>
    <property type="project" value="UniProtKB-SubCell"/>
</dbReference>
<comment type="catalytic activity">
    <reaction evidence="9">
        <text>diphosphate + H2O + H(+)(in) = 2 phosphate + 2 H(+)(out)</text>
        <dbReference type="Rhea" id="RHEA:13973"/>
        <dbReference type="ChEBI" id="CHEBI:15377"/>
        <dbReference type="ChEBI" id="CHEBI:15378"/>
        <dbReference type="ChEBI" id="CHEBI:33019"/>
        <dbReference type="ChEBI" id="CHEBI:43474"/>
        <dbReference type="EC" id="7.1.3.1"/>
    </reaction>
</comment>
<dbReference type="AlphaFoldDB" id="A0A7G9Y7J9"/>
<comment type="subcellular location">
    <subcellularLocation>
        <location evidence="9">Cell membrane</location>
        <topology evidence="9">Multi-pass membrane protein</topology>
    </subcellularLocation>
    <subcellularLocation>
        <location evidence="1">Endomembrane system</location>
        <topology evidence="1">Multi-pass membrane protein</topology>
    </subcellularLocation>
</comment>
<keyword evidence="3 9" id="KW-0812">Transmembrane</keyword>
<dbReference type="GO" id="GO:0004427">
    <property type="term" value="F:inorganic diphosphate phosphatase activity"/>
    <property type="evidence" value="ECO:0007669"/>
    <property type="project" value="UniProtKB-UniRule"/>
</dbReference>
<proteinExistence type="inferred from homology"/>
<feature type="transmembrane region" description="Helical" evidence="9">
    <location>
        <begin position="558"/>
        <end position="580"/>
    </location>
</feature>
<feature type="transmembrane region" description="Helical" evidence="9">
    <location>
        <begin position="79"/>
        <end position="102"/>
    </location>
</feature>
<comment type="caution">
    <text evidence="9">Lacks conserved residue(s) required for the propagation of feature annotation.</text>
</comment>
<protein>
    <recommendedName>
        <fullName evidence="9">K(+)-insensitive pyrophosphate-energized proton pump</fullName>
        <ecNumber evidence="9">7.1.3.1</ecNumber>
    </recommendedName>
    <alternativeName>
        <fullName evidence="9">Membrane-bound proton-translocating pyrophosphatase</fullName>
    </alternativeName>
    <alternativeName>
        <fullName evidence="9">Pyrophosphate-energized inorganic pyrophosphatase</fullName>
        <shortName evidence="9">H(+)-PPase</shortName>
    </alternativeName>
</protein>
<feature type="transmembrane region" description="Helical" evidence="9">
    <location>
        <begin position="6"/>
        <end position="27"/>
    </location>
</feature>
<dbReference type="EMBL" id="MT630878">
    <property type="protein sequence ID" value="QNO43983.1"/>
    <property type="molecule type" value="Genomic_DNA"/>
</dbReference>
<dbReference type="GO" id="GO:0012505">
    <property type="term" value="C:endomembrane system"/>
    <property type="evidence" value="ECO:0007669"/>
    <property type="project" value="UniProtKB-SubCell"/>
</dbReference>
<keyword evidence="7 9" id="KW-0406">Ion transport</keyword>
<dbReference type="EC" id="7.1.3.1" evidence="9"/>
<evidence type="ECO:0000256" key="2">
    <source>
        <dbReference type="ARBA" id="ARBA00022448"/>
    </source>
</evidence>
<dbReference type="NCBIfam" id="NF001951">
    <property type="entry name" value="PRK00733.1-2"/>
    <property type="match status" value="1"/>
</dbReference>
<accession>A0A7G9Y7J9</accession>
<dbReference type="NCBIfam" id="NF001953">
    <property type="entry name" value="PRK00733.2-1"/>
    <property type="match status" value="1"/>
</dbReference>
<sequence>MDNILYLAPVAGILSLVFAGVFAYLVLKQPTGTKEMREIAAAIQEGAMAYLNRQYKTVAIVAIILAALMYALLEDGAKIAFGFLVGAAASALAGYIGMNVSVRANVRTANAAKDGLEKALSIAFRGGAVTGLAVVGLALLGTSGFYILYGGVPANVDLIVGFAFGASLISLFARVGGGIYTKAADVGADLVGKVEAGIPEDDPRNAAVIADNVGDNVGDCAGMGADLFETYVVTSLAAMLLGAIVVAQYPNAVTYPLILGSVAILASILAIFCVRLGKSKNIMRALYKGVAAAALICMAAFYFVTDWMMDGDLRFWYASIVGIVIMVLIVIITEYYTALNFRPVKAVARAAETGAGTNIISGLAIGLESTAMPVIVICAGILASFAVVGGIADPAIGVYGIAIAAAAMLSTTGIIVALDSYGPITDNAGGIAEMASLPANTRDVTDKLDAVGNTTKAVTKGYAIGSAALGALALFADYRHKVGLDPGELGLDNPLVLVGLFIGGLLPFLFSAVTMNAVGKAAFKIVEEVRRQFLEIPGIMEGTTKPEYGKAVDIVTKAAIGSMVIPGILAIGVPLIVGILLGKIALGGFLIGIIVVGLLMALFMANSGAAWDNAKKLIEDGAHGGKGSEAHKAAVVGDTVGDPFKDTSGPALNPLIKVVNIIAILFATMFGAGLLFGG</sequence>
<keyword evidence="2 9" id="KW-0813">Transport</keyword>
<comment type="subunit">
    <text evidence="9">Homodimer.</text>
</comment>
<keyword evidence="4 9" id="KW-0460">Magnesium</keyword>
<dbReference type="InterPro" id="IPR004131">
    <property type="entry name" value="PPase-energised_H-pump"/>
</dbReference>
<keyword evidence="8 9" id="KW-0472">Membrane</keyword>
<comment type="similarity">
    <text evidence="9">Belongs to the H(+)-translocating pyrophosphatase (TC 3.A.10) family. K(+)-insensitive subfamily.</text>
</comment>
<dbReference type="NCBIfam" id="NF001960">
    <property type="entry name" value="PRK00733.3-5"/>
    <property type="match status" value="1"/>
</dbReference>
<dbReference type="GO" id="GO:0009678">
    <property type="term" value="F:diphosphate hydrolysis-driven proton transmembrane transporter activity"/>
    <property type="evidence" value="ECO:0007669"/>
    <property type="project" value="UniProtKB-UniRule"/>
</dbReference>
<feature type="transmembrane region" description="Helical" evidence="9">
    <location>
        <begin position="457"/>
        <end position="476"/>
    </location>
</feature>
<dbReference type="PANTHER" id="PTHR31998">
    <property type="entry name" value="K(+)-INSENSITIVE PYROPHOSPHATE-ENERGIZED PROTON PUMP"/>
    <property type="match status" value="1"/>
</dbReference>
<comment type="cofactor">
    <cofactor evidence="9">
        <name>Mg(2+)</name>
        <dbReference type="ChEBI" id="CHEBI:18420"/>
    </cofactor>
</comment>
<reference evidence="11" key="1">
    <citation type="submission" date="2020-06" db="EMBL/GenBank/DDBJ databases">
        <title>Unique genomic features of the anaerobic methanotrophic archaea.</title>
        <authorList>
            <person name="Chadwick G.L."/>
            <person name="Skennerton C.T."/>
            <person name="Laso-Perez R."/>
            <person name="Leu A.O."/>
            <person name="Speth D.R."/>
            <person name="Yu H."/>
            <person name="Morgan-Lang C."/>
            <person name="Hatzenpichler R."/>
            <person name="Goudeau D."/>
            <person name="Malmstrom R."/>
            <person name="Brazelton W.J."/>
            <person name="Woyke T."/>
            <person name="Hallam S.J."/>
            <person name="Tyson G.W."/>
            <person name="Wegener G."/>
            <person name="Boetius A."/>
            <person name="Orphan V."/>
        </authorList>
    </citation>
    <scope>NUCLEOTIDE SEQUENCE</scope>
</reference>
<keyword evidence="5 9" id="KW-1278">Translocase</keyword>
<evidence type="ECO:0000256" key="5">
    <source>
        <dbReference type="ARBA" id="ARBA00022967"/>
    </source>
</evidence>
<dbReference type="EMBL" id="MT630849">
    <property type="protein sequence ID" value="QNO43662.1"/>
    <property type="molecule type" value="Genomic_DNA"/>
</dbReference>
<evidence type="ECO:0000313" key="10">
    <source>
        <dbReference type="EMBL" id="QNO43662.1"/>
    </source>
</evidence>
<evidence type="ECO:0000256" key="6">
    <source>
        <dbReference type="ARBA" id="ARBA00022989"/>
    </source>
</evidence>
<feature type="transmembrane region" description="Helical" evidence="9">
    <location>
        <begin position="231"/>
        <end position="249"/>
    </location>
</feature>
<feature type="site" description="Determinant of potassium independence" evidence="9">
    <location>
        <position position="456"/>
    </location>
</feature>
<evidence type="ECO:0000256" key="1">
    <source>
        <dbReference type="ARBA" id="ARBA00004127"/>
    </source>
</evidence>
<feature type="transmembrane region" description="Helical" evidence="9">
    <location>
        <begin position="286"/>
        <end position="304"/>
    </location>
</feature>
<feature type="transmembrane region" description="Helical" evidence="9">
    <location>
        <begin position="154"/>
        <end position="173"/>
    </location>
</feature>
<keyword evidence="6 9" id="KW-1133">Transmembrane helix</keyword>
<feature type="transmembrane region" description="Helical" evidence="9">
    <location>
        <begin position="122"/>
        <end position="148"/>
    </location>
</feature>
<keyword evidence="9" id="KW-1003">Cell membrane</keyword>
<dbReference type="NCBIfam" id="NF001959">
    <property type="entry name" value="PRK00733.3-4"/>
    <property type="match status" value="1"/>
</dbReference>
<feature type="transmembrane region" description="Helical" evidence="9">
    <location>
        <begin position="655"/>
        <end position="676"/>
    </location>
</feature>
<comment type="function">
    <text evidence="9">Proton pump that utilizes the energy of pyrophosphate hydrolysis as the driving force for proton movement across the membrane. Generates a proton motive force.</text>
</comment>
<keyword evidence="9" id="KW-0375">Hydrogen ion transport</keyword>
<dbReference type="Pfam" id="PF03030">
    <property type="entry name" value="H_PPase"/>
    <property type="match status" value="1"/>
</dbReference>
<feature type="transmembrane region" description="Helical" evidence="9">
    <location>
        <begin position="398"/>
        <end position="418"/>
    </location>
</feature>
<feature type="transmembrane region" description="Helical" evidence="9">
    <location>
        <begin position="496"/>
        <end position="518"/>
    </location>
</feature>
<evidence type="ECO:0000256" key="4">
    <source>
        <dbReference type="ARBA" id="ARBA00022842"/>
    </source>
</evidence>
<name>A0A7G9Y7J9_9EURY</name>
<feature type="transmembrane region" description="Helical" evidence="9">
    <location>
        <begin position="55"/>
        <end position="73"/>
    </location>
</feature>
<feature type="transmembrane region" description="Helical" evidence="9">
    <location>
        <begin position="255"/>
        <end position="274"/>
    </location>
</feature>
<dbReference type="PIRSF" id="PIRSF001265">
    <property type="entry name" value="H+-PPase"/>
    <property type="match status" value="1"/>
</dbReference>
<organism evidence="11">
    <name type="scientific">Candidatus Methanogaster sp. ANME-2c ERB4</name>
    <dbReference type="NCBI Taxonomy" id="2759911"/>
    <lineage>
        <taxon>Archaea</taxon>
        <taxon>Methanobacteriati</taxon>
        <taxon>Methanobacteriota</taxon>
        <taxon>Stenosarchaea group</taxon>
        <taxon>Methanomicrobia</taxon>
        <taxon>Methanosarcinales</taxon>
        <taxon>ANME-2 cluster</taxon>
        <taxon>Candidatus Methanogasteraceae</taxon>
        <taxon>Candidatus Methanogaster</taxon>
    </lineage>
</organism>
<dbReference type="HAMAP" id="MF_01129">
    <property type="entry name" value="PPase_energized_pump"/>
    <property type="match status" value="1"/>
</dbReference>